<gene>
    <name evidence="11" type="primary">queD</name>
    <name evidence="11" type="ORF">COT99_04245</name>
</gene>
<dbReference type="EMBL" id="PFAR01000050">
    <property type="protein sequence ID" value="PIR92816.1"/>
    <property type="molecule type" value="Genomic_DNA"/>
</dbReference>
<name>A0A2H0V157_9BACT</name>
<comment type="similarity">
    <text evidence="3">Belongs to the PTPS family. QueD subfamily.</text>
</comment>
<evidence type="ECO:0000256" key="9">
    <source>
        <dbReference type="ARBA" id="ARBA00031449"/>
    </source>
</evidence>
<evidence type="ECO:0000313" key="12">
    <source>
        <dbReference type="Proteomes" id="UP000228626"/>
    </source>
</evidence>
<dbReference type="GO" id="GO:0046872">
    <property type="term" value="F:metal ion binding"/>
    <property type="evidence" value="ECO:0007669"/>
    <property type="project" value="UniProtKB-KW"/>
</dbReference>
<dbReference type="SUPFAM" id="SSF55620">
    <property type="entry name" value="Tetrahydrobiopterin biosynthesis enzymes-like"/>
    <property type="match status" value="1"/>
</dbReference>
<evidence type="ECO:0000313" key="11">
    <source>
        <dbReference type="EMBL" id="PIR92816.1"/>
    </source>
</evidence>
<dbReference type="Gene3D" id="3.30.479.10">
    <property type="entry name" value="6-pyruvoyl tetrahydropterin synthase/QueD"/>
    <property type="match status" value="1"/>
</dbReference>
<dbReference type="PANTHER" id="PTHR12589:SF7">
    <property type="entry name" value="6-PYRUVOYL TETRAHYDROBIOPTERIN SYNTHASE"/>
    <property type="match status" value="1"/>
</dbReference>
<evidence type="ECO:0000256" key="2">
    <source>
        <dbReference type="ARBA" id="ARBA00005061"/>
    </source>
</evidence>
<keyword evidence="8" id="KW-0456">Lyase</keyword>
<dbReference type="AlphaFoldDB" id="A0A2H0V157"/>
<evidence type="ECO:0000256" key="1">
    <source>
        <dbReference type="ARBA" id="ARBA00001947"/>
    </source>
</evidence>
<comment type="caution">
    <text evidence="11">The sequence shown here is derived from an EMBL/GenBank/DDBJ whole genome shotgun (WGS) entry which is preliminary data.</text>
</comment>
<dbReference type="PANTHER" id="PTHR12589">
    <property type="entry name" value="PYRUVOYL TETRAHYDROBIOPTERIN SYNTHASE"/>
    <property type="match status" value="1"/>
</dbReference>
<dbReference type="GO" id="GO:0070497">
    <property type="term" value="F:6-carboxytetrahydropterin synthase activity"/>
    <property type="evidence" value="ECO:0007669"/>
    <property type="project" value="UniProtKB-EC"/>
</dbReference>
<comment type="cofactor">
    <cofactor evidence="1">
        <name>Zn(2+)</name>
        <dbReference type="ChEBI" id="CHEBI:29105"/>
    </cofactor>
</comment>
<proteinExistence type="inferred from homology"/>
<evidence type="ECO:0000256" key="10">
    <source>
        <dbReference type="ARBA" id="ARBA00048807"/>
    </source>
</evidence>
<keyword evidence="6" id="KW-0479">Metal-binding</keyword>
<dbReference type="NCBIfam" id="TIGR03367">
    <property type="entry name" value="queuosine_QueD"/>
    <property type="match status" value="1"/>
</dbReference>
<accession>A0A2H0V157</accession>
<evidence type="ECO:0000256" key="8">
    <source>
        <dbReference type="ARBA" id="ARBA00023239"/>
    </source>
</evidence>
<reference evidence="12" key="1">
    <citation type="submission" date="2017-09" db="EMBL/GenBank/DDBJ databases">
        <title>Depth-based differentiation of microbial function through sediment-hosted aquifers and enrichment of novel symbionts in the deep terrestrial subsurface.</title>
        <authorList>
            <person name="Probst A.J."/>
            <person name="Ladd B."/>
            <person name="Jarett J.K."/>
            <person name="Geller-Mcgrath D.E."/>
            <person name="Sieber C.M.K."/>
            <person name="Emerson J.B."/>
            <person name="Anantharaman K."/>
            <person name="Thomas B.C."/>
            <person name="Malmstrom R."/>
            <person name="Stieglmeier M."/>
            <person name="Klingl A."/>
            <person name="Woyke T."/>
            <person name="Ryan C.M."/>
            <person name="Banfield J.F."/>
        </authorList>
    </citation>
    <scope>NUCLEOTIDE SEQUENCE [LARGE SCALE GENOMIC DNA]</scope>
</reference>
<protein>
    <recommendedName>
        <fullName evidence="5">6-carboxy-5,6,7,8-tetrahydropterin synthase</fullName>
        <ecNumber evidence="4">4.1.2.50</ecNumber>
    </recommendedName>
    <alternativeName>
        <fullName evidence="9">Queuosine biosynthesis protein QueD</fullName>
    </alternativeName>
</protein>
<evidence type="ECO:0000256" key="6">
    <source>
        <dbReference type="ARBA" id="ARBA00022723"/>
    </source>
</evidence>
<comment type="pathway">
    <text evidence="2">Purine metabolism; 7-cyano-7-deazaguanine biosynthesis.</text>
</comment>
<evidence type="ECO:0000256" key="7">
    <source>
        <dbReference type="ARBA" id="ARBA00022833"/>
    </source>
</evidence>
<dbReference type="InterPro" id="IPR038418">
    <property type="entry name" value="6-PTP_synth/QueD_sf"/>
</dbReference>
<dbReference type="EC" id="4.1.2.50" evidence="4"/>
<sequence length="149" mass="17210">MLITKKFTLDSAHKLINYKGKCKNLHGHTYTLLVTIKGKINKRTGMVFDFGEIKKIVKEKVIDVLDHNYINNFIEQPTAENMIVWIWNQLEAKIKLYKLELSVWKLSKGERIAPTAFCKNFILTAKSLSFKTMHPPTASECPPIYLVIE</sequence>
<dbReference type="Pfam" id="PF01242">
    <property type="entry name" value="PTPS"/>
    <property type="match status" value="1"/>
</dbReference>
<organism evidence="11 12">
    <name type="scientific">Candidatus Falkowbacteria bacterium CG10_big_fil_rev_8_21_14_0_10_43_10</name>
    <dbReference type="NCBI Taxonomy" id="1974567"/>
    <lineage>
        <taxon>Bacteria</taxon>
        <taxon>Candidatus Falkowiibacteriota</taxon>
    </lineage>
</organism>
<evidence type="ECO:0000256" key="5">
    <source>
        <dbReference type="ARBA" id="ARBA00018141"/>
    </source>
</evidence>
<dbReference type="InterPro" id="IPR007115">
    <property type="entry name" value="6-PTP_synth/QueD"/>
</dbReference>
<dbReference type="Proteomes" id="UP000228626">
    <property type="component" value="Unassembled WGS sequence"/>
</dbReference>
<keyword evidence="7" id="KW-0862">Zinc</keyword>
<evidence type="ECO:0000256" key="3">
    <source>
        <dbReference type="ARBA" id="ARBA00008900"/>
    </source>
</evidence>
<comment type="catalytic activity">
    <reaction evidence="10">
        <text>7,8-dihydroneopterin 3'-triphosphate + H2O = 6-carboxy-5,6,7,8-tetrahydropterin + triphosphate + acetaldehyde + 2 H(+)</text>
        <dbReference type="Rhea" id="RHEA:27966"/>
        <dbReference type="ChEBI" id="CHEBI:15343"/>
        <dbReference type="ChEBI" id="CHEBI:15377"/>
        <dbReference type="ChEBI" id="CHEBI:15378"/>
        <dbReference type="ChEBI" id="CHEBI:18036"/>
        <dbReference type="ChEBI" id="CHEBI:58462"/>
        <dbReference type="ChEBI" id="CHEBI:61032"/>
        <dbReference type="EC" id="4.1.2.50"/>
    </reaction>
</comment>
<dbReference type="UniPathway" id="UPA00391"/>
<evidence type="ECO:0000256" key="4">
    <source>
        <dbReference type="ARBA" id="ARBA00012982"/>
    </source>
</evidence>